<dbReference type="Proteomes" id="UP000886469">
    <property type="component" value="Unassembled WGS sequence"/>
</dbReference>
<evidence type="ECO:0000259" key="2">
    <source>
        <dbReference type="Pfam" id="PF01757"/>
    </source>
</evidence>
<accession>A0ABX1TEF9</accession>
<feature type="domain" description="SGNH" evidence="3">
    <location>
        <begin position="471"/>
        <end position="681"/>
    </location>
</feature>
<feature type="transmembrane region" description="Helical" evidence="1">
    <location>
        <begin position="311"/>
        <end position="333"/>
    </location>
</feature>
<feature type="transmembrane region" description="Helical" evidence="1">
    <location>
        <begin position="345"/>
        <end position="367"/>
    </location>
</feature>
<evidence type="ECO:0000256" key="1">
    <source>
        <dbReference type="SAM" id="Phobius"/>
    </source>
</evidence>
<feature type="transmembrane region" description="Helical" evidence="1">
    <location>
        <begin position="98"/>
        <end position="118"/>
    </location>
</feature>
<dbReference type="InterPro" id="IPR050879">
    <property type="entry name" value="Acyltransferase_3"/>
</dbReference>
<name>A0ABX1TEF9_9PROT</name>
<dbReference type="PANTHER" id="PTHR23028:SF53">
    <property type="entry name" value="ACYL_TRANSF_3 DOMAIN-CONTAINING PROTEIN"/>
    <property type="match status" value="1"/>
</dbReference>
<dbReference type="GO" id="GO:0016746">
    <property type="term" value="F:acyltransferase activity"/>
    <property type="evidence" value="ECO:0007669"/>
    <property type="project" value="UniProtKB-KW"/>
</dbReference>
<keyword evidence="1" id="KW-0472">Membrane</keyword>
<sequence>MPSEGRGRTFESSRACQALVRNSCIAPAIRAASQRAASAVHPLANTTTLTTPFHAIAATTPAQQLAHPAYRPDIDGLRALGVLLVVAFHAFPRTLPGGFAGVDIFFVVSGYLISTIIFGNLERDTFSFAEFYSRRIRRIFPALALVLATGWILGWVVLLVDEYKQLGLHIVSGAGFVSNFVLWHEAGYFDGDAYTKPFLHLWSLGIEEQFYIVWPLLLAVVWRQRHNFLGITILVAVGSFAANILIVRVDPVAAFYSPWSRFWELMAGGILAYLGLHRSKYLVARSNWPSAVGLVLIVLGVALLNKKATFPGWWALLPTMGTFLVIAAGPNAWLNRKFLSSRGMVWIGLISYPLYLWHWLLLSLAWIVKGRMPPSGTRMLLVVLSFVLSYLTYRFIEKQARAGGRVTTIVLVAIMVILMLAGFATYSELLRPRHDNRAIELILEALDDWEYPAGLNKTSLAGVPVKAREAGEKKVLFVGDSHIEQYSPRVVRLLDGDSRKYSSVVFLTSPGCAPVPGSAQVNSYHVERCQDFRERVGKLVLNPEISSVVIGAAWNLYLLKSGANYSEDIDIDKEIGKLENLIKSISTRKRVYFILDNASGGQFEPRNFFEGSRLTDLKVKPLPERVPLASDQEQLRIRLSKIATEAGAILIDPVAHLCPKLDCRAFAADGKPAYRDFNHFRASYVRESANFIDVALEK</sequence>
<keyword evidence="1" id="KW-0812">Transmembrane</keyword>
<evidence type="ECO:0000259" key="3">
    <source>
        <dbReference type="Pfam" id="PF19040"/>
    </source>
</evidence>
<dbReference type="EMBL" id="SPMX01000078">
    <property type="protein sequence ID" value="NMQ07483.1"/>
    <property type="molecule type" value="Genomic_DNA"/>
</dbReference>
<protein>
    <submittedName>
        <fullName evidence="4">Acyltransferase</fullName>
    </submittedName>
</protein>
<dbReference type="InterPro" id="IPR043968">
    <property type="entry name" value="SGNH"/>
</dbReference>
<feature type="transmembrane region" description="Helical" evidence="1">
    <location>
        <begin position="259"/>
        <end position="276"/>
    </location>
</feature>
<feature type="transmembrane region" description="Helical" evidence="1">
    <location>
        <begin position="228"/>
        <end position="247"/>
    </location>
</feature>
<feature type="transmembrane region" description="Helical" evidence="1">
    <location>
        <begin position="199"/>
        <end position="221"/>
    </location>
</feature>
<feature type="transmembrane region" description="Helical" evidence="1">
    <location>
        <begin position="408"/>
        <end position="426"/>
    </location>
</feature>
<dbReference type="PANTHER" id="PTHR23028">
    <property type="entry name" value="ACETYLTRANSFERASE"/>
    <property type="match status" value="1"/>
</dbReference>
<evidence type="ECO:0000313" key="4">
    <source>
        <dbReference type="EMBL" id="NMQ07483.1"/>
    </source>
</evidence>
<gene>
    <name evidence="4" type="ORF">E4Q08_20675</name>
</gene>
<dbReference type="InterPro" id="IPR002656">
    <property type="entry name" value="Acyl_transf_3_dom"/>
</dbReference>
<comment type="caution">
    <text evidence="4">The sequence shown here is derived from an EMBL/GenBank/DDBJ whole genome shotgun (WGS) entry which is preliminary data.</text>
</comment>
<proteinExistence type="predicted"/>
<keyword evidence="1" id="KW-1133">Transmembrane helix</keyword>
<keyword evidence="5" id="KW-1185">Reference proteome</keyword>
<feature type="transmembrane region" description="Helical" evidence="1">
    <location>
        <begin position="379"/>
        <end position="396"/>
    </location>
</feature>
<organism evidence="4 5">
    <name type="scientific">Candidatus Accumulibacter contiguus</name>
    <dbReference type="NCBI Taxonomy" id="2954381"/>
    <lineage>
        <taxon>Bacteria</taxon>
        <taxon>Pseudomonadati</taxon>
        <taxon>Pseudomonadota</taxon>
        <taxon>Betaproteobacteria</taxon>
        <taxon>Candidatus Accumulibacter</taxon>
    </lineage>
</organism>
<dbReference type="Pfam" id="PF01757">
    <property type="entry name" value="Acyl_transf_3"/>
    <property type="match status" value="1"/>
</dbReference>
<reference evidence="4" key="1">
    <citation type="submission" date="2019-03" db="EMBL/GenBank/DDBJ databases">
        <title>Metabolic reconstructions from genomes of highly enriched 'Candidatus Accumulibacter' and 'Candidatus Competibacter' bioreactor populations.</title>
        <authorList>
            <person name="Annavajhala M.K."/>
            <person name="Welles L."/>
            <person name="Abbas B."/>
            <person name="Sorokin D."/>
            <person name="Park H."/>
            <person name="Van Loosdrecht M."/>
            <person name="Chandran K."/>
        </authorList>
    </citation>
    <scope>NUCLEOTIDE SEQUENCE</scope>
    <source>
        <strain evidence="4">SBR_L</strain>
    </source>
</reference>
<keyword evidence="4" id="KW-0808">Transferase</keyword>
<feature type="domain" description="Acyltransferase 3" evidence="2">
    <location>
        <begin position="73"/>
        <end position="394"/>
    </location>
</feature>
<dbReference type="Pfam" id="PF19040">
    <property type="entry name" value="SGNH"/>
    <property type="match status" value="1"/>
</dbReference>
<feature type="transmembrane region" description="Helical" evidence="1">
    <location>
        <begin position="288"/>
        <end position="305"/>
    </location>
</feature>
<feature type="transmembrane region" description="Helical" evidence="1">
    <location>
        <begin position="139"/>
        <end position="160"/>
    </location>
</feature>
<evidence type="ECO:0000313" key="5">
    <source>
        <dbReference type="Proteomes" id="UP000886469"/>
    </source>
</evidence>
<keyword evidence="4" id="KW-0012">Acyltransferase</keyword>